<dbReference type="EMBL" id="CAJNNV010005756">
    <property type="protein sequence ID" value="CAE8592578.1"/>
    <property type="molecule type" value="Genomic_DNA"/>
</dbReference>
<sequence length="81" mass="8197">SSGDLKLNVLVPKVAVGGIIGKGGANVKQLRENSGGKISISEPIGQGPGSDQVVTLGGPQSSLEYVMAEINKQVQALGEEP</sequence>
<dbReference type="InterPro" id="IPR004088">
    <property type="entry name" value="KH_dom_type_1"/>
</dbReference>
<feature type="non-terminal residue" evidence="3">
    <location>
        <position position="81"/>
    </location>
</feature>
<keyword evidence="4" id="KW-1185">Reference proteome</keyword>
<accession>A0A813E1L9</accession>
<dbReference type="Gene3D" id="3.30.1370.10">
    <property type="entry name" value="K Homology domain, type 1"/>
    <property type="match status" value="1"/>
</dbReference>
<keyword evidence="1" id="KW-0694">RNA-binding</keyword>
<evidence type="ECO:0000256" key="1">
    <source>
        <dbReference type="PROSITE-ProRule" id="PRU00117"/>
    </source>
</evidence>
<dbReference type="InterPro" id="IPR004087">
    <property type="entry name" value="KH_dom"/>
</dbReference>
<dbReference type="SMART" id="SM00322">
    <property type="entry name" value="KH"/>
    <property type="match status" value="1"/>
</dbReference>
<name>A0A813E1L9_POLGL</name>
<evidence type="ECO:0000313" key="4">
    <source>
        <dbReference type="Proteomes" id="UP000654075"/>
    </source>
</evidence>
<proteinExistence type="predicted"/>
<feature type="non-terminal residue" evidence="3">
    <location>
        <position position="1"/>
    </location>
</feature>
<gene>
    <name evidence="3" type="ORF">PGLA1383_LOCUS11228</name>
</gene>
<dbReference type="PROSITE" id="PS50084">
    <property type="entry name" value="KH_TYPE_1"/>
    <property type="match status" value="1"/>
</dbReference>
<feature type="domain" description="K Homology" evidence="2">
    <location>
        <begin position="3"/>
        <end position="75"/>
    </location>
</feature>
<organism evidence="3 4">
    <name type="scientific">Polarella glacialis</name>
    <name type="common">Dinoflagellate</name>
    <dbReference type="NCBI Taxonomy" id="89957"/>
    <lineage>
        <taxon>Eukaryota</taxon>
        <taxon>Sar</taxon>
        <taxon>Alveolata</taxon>
        <taxon>Dinophyceae</taxon>
        <taxon>Suessiales</taxon>
        <taxon>Suessiaceae</taxon>
        <taxon>Polarella</taxon>
    </lineage>
</organism>
<dbReference type="SUPFAM" id="SSF54791">
    <property type="entry name" value="Eukaryotic type KH-domain (KH-domain type I)"/>
    <property type="match status" value="1"/>
</dbReference>
<reference evidence="3" key="1">
    <citation type="submission" date="2021-02" db="EMBL/GenBank/DDBJ databases">
        <authorList>
            <person name="Dougan E. K."/>
            <person name="Rhodes N."/>
            <person name="Thang M."/>
            <person name="Chan C."/>
        </authorList>
    </citation>
    <scope>NUCLEOTIDE SEQUENCE</scope>
</reference>
<dbReference type="InterPro" id="IPR036612">
    <property type="entry name" value="KH_dom_type_1_sf"/>
</dbReference>
<dbReference type="Proteomes" id="UP000654075">
    <property type="component" value="Unassembled WGS sequence"/>
</dbReference>
<dbReference type="Pfam" id="PF00013">
    <property type="entry name" value="KH_1"/>
    <property type="match status" value="1"/>
</dbReference>
<evidence type="ECO:0000259" key="2">
    <source>
        <dbReference type="SMART" id="SM00322"/>
    </source>
</evidence>
<comment type="caution">
    <text evidence="3">The sequence shown here is derived from an EMBL/GenBank/DDBJ whole genome shotgun (WGS) entry which is preliminary data.</text>
</comment>
<evidence type="ECO:0000313" key="3">
    <source>
        <dbReference type="EMBL" id="CAE8592578.1"/>
    </source>
</evidence>
<dbReference type="GO" id="GO:0003723">
    <property type="term" value="F:RNA binding"/>
    <property type="evidence" value="ECO:0007669"/>
    <property type="project" value="UniProtKB-UniRule"/>
</dbReference>
<protein>
    <recommendedName>
        <fullName evidence="2">K Homology domain-containing protein</fullName>
    </recommendedName>
</protein>
<dbReference type="AlphaFoldDB" id="A0A813E1L9"/>